<evidence type="ECO:0000256" key="2">
    <source>
        <dbReference type="ARBA" id="ARBA00005336"/>
    </source>
</evidence>
<dbReference type="InterPro" id="IPR019800">
    <property type="entry name" value="Glyco_hydro_3_AS"/>
</dbReference>
<dbReference type="Gene3D" id="3.20.20.300">
    <property type="entry name" value="Glycoside hydrolase, family 3, N-terminal domain"/>
    <property type="match status" value="1"/>
</dbReference>
<dbReference type="Gene3D" id="2.60.120.260">
    <property type="entry name" value="Galactose-binding domain-like"/>
    <property type="match status" value="1"/>
</dbReference>
<dbReference type="InterPro" id="IPR001764">
    <property type="entry name" value="Glyco_hydro_3_N"/>
</dbReference>
<dbReference type="SUPFAM" id="SSF52279">
    <property type="entry name" value="Beta-D-glucan exohydrolase, C-terminal domain"/>
    <property type="match status" value="1"/>
</dbReference>
<dbReference type="PROSITE" id="PS00775">
    <property type="entry name" value="GLYCOSYL_HYDROL_F3"/>
    <property type="match status" value="1"/>
</dbReference>
<comment type="pathway">
    <text evidence="6">Glycan metabolism; cellulose degradation.</text>
</comment>
<dbReference type="UniPathway" id="UPA00696"/>
<proteinExistence type="inferred from homology"/>
<keyword evidence="5 6" id="KW-0326">Glycosidase</keyword>
<dbReference type="InterPro" id="IPR011658">
    <property type="entry name" value="PA14_dom"/>
</dbReference>
<evidence type="ECO:0000313" key="8">
    <source>
        <dbReference type="EMBL" id="GHJ87408.1"/>
    </source>
</evidence>
<dbReference type="InterPro" id="IPR026891">
    <property type="entry name" value="Fn3-like"/>
</dbReference>
<dbReference type="SUPFAM" id="SSF51445">
    <property type="entry name" value="(Trans)glycosidases"/>
    <property type="match status" value="1"/>
</dbReference>
<comment type="catalytic activity">
    <reaction evidence="1 6">
        <text>Hydrolysis of terminal, non-reducing beta-D-glucosyl residues with release of beta-D-glucose.</text>
        <dbReference type="EC" id="3.2.1.21"/>
    </reaction>
</comment>
<evidence type="ECO:0000259" key="7">
    <source>
        <dbReference type="PROSITE" id="PS51820"/>
    </source>
</evidence>
<dbReference type="OrthoDB" id="47059at2759"/>
<comment type="similarity">
    <text evidence="2 6">Belongs to the glycosyl hydrolase 3 family.</text>
</comment>
<evidence type="ECO:0000256" key="1">
    <source>
        <dbReference type="ARBA" id="ARBA00000448"/>
    </source>
</evidence>
<dbReference type="PANTHER" id="PTHR42715:SF3">
    <property type="entry name" value="BETA-GLUCOSIDASE B-RELATED"/>
    <property type="match status" value="1"/>
</dbReference>
<dbReference type="Pfam" id="PF14310">
    <property type="entry name" value="Fn3-like"/>
    <property type="match status" value="1"/>
</dbReference>
<dbReference type="Pfam" id="PF01915">
    <property type="entry name" value="Glyco_hydro_3_C"/>
    <property type="match status" value="1"/>
</dbReference>
<dbReference type="GO" id="GO:0030245">
    <property type="term" value="P:cellulose catabolic process"/>
    <property type="evidence" value="ECO:0007669"/>
    <property type="project" value="UniProtKB-UniPathway"/>
</dbReference>
<organism evidence="8 9">
    <name type="scientific">Naganishia liquefaciens</name>
    <dbReference type="NCBI Taxonomy" id="104408"/>
    <lineage>
        <taxon>Eukaryota</taxon>
        <taxon>Fungi</taxon>
        <taxon>Dikarya</taxon>
        <taxon>Basidiomycota</taxon>
        <taxon>Agaricomycotina</taxon>
        <taxon>Tremellomycetes</taxon>
        <taxon>Filobasidiales</taxon>
        <taxon>Filobasidiaceae</taxon>
        <taxon>Naganishia</taxon>
    </lineage>
</organism>
<reference evidence="8" key="1">
    <citation type="submission" date="2020-07" db="EMBL/GenBank/DDBJ databases">
        <title>Draft Genome Sequence of a Deep-Sea Yeast, Naganishia (Cryptococcus) liquefaciens strain N6.</title>
        <authorList>
            <person name="Han Y.W."/>
            <person name="Kajitani R."/>
            <person name="Morimoto H."/>
            <person name="Parhat M."/>
            <person name="Tsubouchi H."/>
            <person name="Bakenova O."/>
            <person name="Ogata M."/>
            <person name="Argunhan B."/>
            <person name="Aoki R."/>
            <person name="Kajiwara S."/>
            <person name="Itoh T."/>
            <person name="Iwasaki H."/>
        </authorList>
    </citation>
    <scope>NUCLEOTIDE SEQUENCE</scope>
    <source>
        <strain evidence="8">N6</strain>
    </source>
</reference>
<accession>A0A8H3TV09</accession>
<dbReference type="InterPro" id="IPR013783">
    <property type="entry name" value="Ig-like_fold"/>
</dbReference>
<dbReference type="InterPro" id="IPR036881">
    <property type="entry name" value="Glyco_hydro_3_C_sf"/>
</dbReference>
<keyword evidence="6" id="KW-0624">Polysaccharide degradation</keyword>
<dbReference type="InterPro" id="IPR002772">
    <property type="entry name" value="Glyco_hydro_3_C"/>
</dbReference>
<dbReference type="InterPro" id="IPR050288">
    <property type="entry name" value="Cellulose_deg_GH3"/>
</dbReference>
<dbReference type="PRINTS" id="PR00133">
    <property type="entry name" value="GLHYDRLASE3"/>
</dbReference>
<dbReference type="Pfam" id="PF07691">
    <property type="entry name" value="PA14"/>
    <property type="match status" value="1"/>
</dbReference>
<dbReference type="GO" id="GO:0008422">
    <property type="term" value="F:beta-glucosidase activity"/>
    <property type="evidence" value="ECO:0007669"/>
    <property type="project" value="UniProtKB-EC"/>
</dbReference>
<dbReference type="PROSITE" id="PS51820">
    <property type="entry name" value="PA14"/>
    <property type="match status" value="1"/>
</dbReference>
<dbReference type="PANTHER" id="PTHR42715">
    <property type="entry name" value="BETA-GLUCOSIDASE"/>
    <property type="match status" value="1"/>
</dbReference>
<evidence type="ECO:0000256" key="4">
    <source>
        <dbReference type="ARBA" id="ARBA00022801"/>
    </source>
</evidence>
<evidence type="ECO:0000256" key="3">
    <source>
        <dbReference type="ARBA" id="ARBA00012744"/>
    </source>
</evidence>
<dbReference type="EMBL" id="BLZA01000021">
    <property type="protein sequence ID" value="GHJ87408.1"/>
    <property type="molecule type" value="Genomic_DNA"/>
</dbReference>
<keyword evidence="9" id="KW-1185">Reference proteome</keyword>
<dbReference type="AlphaFoldDB" id="A0A8H3TV09"/>
<evidence type="ECO:0000256" key="6">
    <source>
        <dbReference type="RuleBase" id="RU361161"/>
    </source>
</evidence>
<protein>
    <recommendedName>
        <fullName evidence="3 6">beta-glucosidase</fullName>
        <ecNumber evidence="3 6">3.2.1.21</ecNumber>
    </recommendedName>
</protein>
<dbReference type="InterPro" id="IPR037524">
    <property type="entry name" value="PA14/GLEYA"/>
</dbReference>
<dbReference type="InterPro" id="IPR017853">
    <property type="entry name" value="GH"/>
</dbReference>
<dbReference type="Gene3D" id="2.60.40.10">
    <property type="entry name" value="Immunoglobulins"/>
    <property type="match status" value="1"/>
</dbReference>
<evidence type="ECO:0000256" key="5">
    <source>
        <dbReference type="ARBA" id="ARBA00023295"/>
    </source>
</evidence>
<dbReference type="InterPro" id="IPR036962">
    <property type="entry name" value="Glyco_hydro_3_N_sf"/>
</dbReference>
<evidence type="ECO:0000313" key="9">
    <source>
        <dbReference type="Proteomes" id="UP000620104"/>
    </source>
</evidence>
<dbReference type="Proteomes" id="UP000620104">
    <property type="component" value="Unassembled WGS sequence"/>
</dbReference>
<dbReference type="Gene3D" id="3.40.50.1700">
    <property type="entry name" value="Glycoside hydrolase family 3 C-terminal domain"/>
    <property type="match status" value="1"/>
</dbReference>
<sequence>MVDITKLFNGNGNSNGKHKDFDIEKTLASLTTLEKIALLAGKDFWHIPDFPEKGIPAVRMSDGPNGVRGIKFFNGCPSNCLPCGTGLASSFDVELAEEIGTQLGEECRAKGAHILLGPTINIQRSPLGGRGFESFSEDPLLSGKIAASYVNGLQAQGVAATMKHFVGNEQEFERFSNDSIIPERALREIYLEPFRIAEAESKPKCYMSSYNRVNGLHCSESKWLLDDLLRKEWGFDGMVMSDWTGVYSCDTSIKAGLDLEMPGPPVFRSNQVLRQLQAGKLFMWEIDERVRKVLGIVKFAIESGIPFGAEEQAINTPESRALLRKAAANAIVLLKNENNILPIKEAKKIAVIGSNARVAVTSGGGSASMQTSYSVTPLEGIKAAAEEIGAEVNYSIGSAAYLYMPSIAKMLSHPSGKADGLAQVEFWKTEPAKDFTEKSAGVKINAKPDYSVPTNTCNCFMMDGVPADIAEAKPYIRYTSKFTPDTDGTWKFGLGSVGAADLYIDGKLLVNNSSDWTPGELYFGAGSTEKTGTVNGLQAGRTYDVEIRSWYQEDVRGSPFQVAGAFRFGAFPVVEDERAIADAVVAAKNADVAIVVVGLNEDFESEGYDRKHMDLPGTSNKLVKAILEANPKTVIVNQTGTPVTMPWVDQAHSLVQAFYGGNSLGDGLADVLFGKVNPSSKLSLTFPKRLADSPSDIGFGITSATPGKTFYTESIYVGYRHFDKSETPALFPFGHGLSYTTFAYSDLSVSAISAKGEFEVSFSIENTGKVAGKEAGQVYVRDPESDLPRAVKELKGFVKVDLQPGQKETVSVKLDRNALKYWDERRNWWIAEAGDFEVMVGPSSVELPLRATTRLEKSLTWLGL</sequence>
<dbReference type="EC" id="3.2.1.21" evidence="3 6"/>
<dbReference type="FunFam" id="2.60.40.10:FF:000495">
    <property type="entry name" value="Periplasmic beta-glucosidase"/>
    <property type="match status" value="1"/>
</dbReference>
<keyword evidence="6" id="KW-0119">Carbohydrate metabolism</keyword>
<dbReference type="SMART" id="SM01217">
    <property type="entry name" value="Fn3_like"/>
    <property type="match status" value="1"/>
</dbReference>
<name>A0A8H3TV09_9TREE</name>
<keyword evidence="4 6" id="KW-0378">Hydrolase</keyword>
<dbReference type="Pfam" id="PF00933">
    <property type="entry name" value="Glyco_hydro_3"/>
    <property type="match status" value="1"/>
</dbReference>
<comment type="caution">
    <text evidence="8">The sequence shown here is derived from an EMBL/GenBank/DDBJ whole genome shotgun (WGS) entry which is preliminary data.</text>
</comment>
<feature type="domain" description="PA14" evidence="7">
    <location>
        <begin position="417"/>
        <end position="584"/>
    </location>
</feature>
<gene>
    <name evidence="8" type="ORF">NliqN6_3810</name>
</gene>